<dbReference type="NCBIfam" id="NF007980">
    <property type="entry name" value="PRK10707.1"/>
    <property type="match status" value="1"/>
</dbReference>
<comment type="cofactor">
    <cofactor evidence="2">
        <name>Mg(2+)</name>
        <dbReference type="ChEBI" id="CHEBI:18420"/>
    </cofactor>
</comment>
<dbReference type="PANTHER" id="PTHR12992:SF11">
    <property type="entry name" value="MITOCHONDRIAL COENZYME A DIPHOSPHATASE NUDT8"/>
    <property type="match status" value="1"/>
</dbReference>
<dbReference type="RefSeq" id="WP_306735687.1">
    <property type="nucleotide sequence ID" value="NZ_JANHAX010000003.1"/>
</dbReference>
<keyword evidence="6" id="KW-0464">Manganese</keyword>
<comment type="caution">
    <text evidence="8">The sequence shown here is derived from an EMBL/GenBank/DDBJ whole genome shotgun (WGS) entry which is preliminary data.</text>
</comment>
<reference evidence="8" key="2">
    <citation type="submission" date="2023-02" db="EMBL/GenBank/DDBJ databases">
        <title>'Rhodoalgimonas zhirmunskyi' gen. nov., isolated from a red alga.</title>
        <authorList>
            <person name="Nedashkovskaya O.I."/>
            <person name="Otstavnykh N.Y."/>
            <person name="Bystritskaya E.P."/>
            <person name="Balabanova L.A."/>
            <person name="Isaeva M.P."/>
        </authorList>
    </citation>
    <scope>NUCLEOTIDE SEQUENCE</scope>
    <source>
        <strain evidence="8">KCTC 52189</strain>
    </source>
</reference>
<reference evidence="8" key="1">
    <citation type="submission" date="2022-07" db="EMBL/GenBank/DDBJ databases">
        <authorList>
            <person name="Otstavnykh N."/>
            <person name="Isaeva M."/>
            <person name="Bystritskaya E."/>
        </authorList>
    </citation>
    <scope>NUCLEOTIDE SEQUENCE</scope>
    <source>
        <strain evidence="8">KCTC 52189</strain>
    </source>
</reference>
<proteinExistence type="predicted"/>
<organism evidence="8 9">
    <name type="scientific">Marimonas arenosa</name>
    <dbReference type="NCBI Taxonomy" id="1795305"/>
    <lineage>
        <taxon>Bacteria</taxon>
        <taxon>Pseudomonadati</taxon>
        <taxon>Pseudomonadota</taxon>
        <taxon>Alphaproteobacteria</taxon>
        <taxon>Rhodobacterales</taxon>
        <taxon>Paracoccaceae</taxon>
        <taxon>Marimonas</taxon>
    </lineage>
</organism>
<comment type="cofactor">
    <cofactor evidence="1">
        <name>Mn(2+)</name>
        <dbReference type="ChEBI" id="CHEBI:29035"/>
    </cofactor>
</comment>
<evidence type="ECO:0000256" key="3">
    <source>
        <dbReference type="ARBA" id="ARBA00022723"/>
    </source>
</evidence>
<evidence type="ECO:0000256" key="5">
    <source>
        <dbReference type="ARBA" id="ARBA00022842"/>
    </source>
</evidence>
<dbReference type="Proteomes" id="UP001226762">
    <property type="component" value="Unassembled WGS sequence"/>
</dbReference>
<dbReference type="CDD" id="cd03426">
    <property type="entry name" value="NUDIX_CoAse_Nudt7"/>
    <property type="match status" value="1"/>
</dbReference>
<dbReference type="PANTHER" id="PTHR12992">
    <property type="entry name" value="NUDIX HYDROLASE"/>
    <property type="match status" value="1"/>
</dbReference>
<dbReference type="PROSITE" id="PS51462">
    <property type="entry name" value="NUDIX"/>
    <property type="match status" value="1"/>
</dbReference>
<gene>
    <name evidence="8" type="ORF">NO357_10885</name>
</gene>
<keyword evidence="9" id="KW-1185">Reference proteome</keyword>
<keyword evidence="4" id="KW-0378">Hydrolase</keyword>
<accession>A0AAE3WCW7</accession>
<dbReference type="Pfam" id="PF00293">
    <property type="entry name" value="NUDIX"/>
    <property type="match status" value="1"/>
</dbReference>
<dbReference type="InterPro" id="IPR015797">
    <property type="entry name" value="NUDIX_hydrolase-like_dom_sf"/>
</dbReference>
<sequence length="199" mass="21764">MATDPFEPLRAALSRSGGASSDFDLNPDTVLPPGRKLRPAGVLVPFIERNGALEVILTKRASGLKHHPGQIAFPGGKQDEGDSDVTAAALREAREEIGLPPENVDLLGTLPSHETVTGFTVTPVLGRVLAAFDPIPEPGEVDEVFRVPLAHVTDPARFRVESRRWLGQRRYYYTVPFGPYYIWGATARILRGLAERMRG</sequence>
<dbReference type="InterPro" id="IPR000086">
    <property type="entry name" value="NUDIX_hydrolase_dom"/>
</dbReference>
<evidence type="ECO:0000256" key="1">
    <source>
        <dbReference type="ARBA" id="ARBA00001936"/>
    </source>
</evidence>
<dbReference type="SUPFAM" id="SSF55811">
    <property type="entry name" value="Nudix"/>
    <property type="match status" value="1"/>
</dbReference>
<dbReference type="AlphaFoldDB" id="A0AAE3WCW7"/>
<evidence type="ECO:0000256" key="6">
    <source>
        <dbReference type="ARBA" id="ARBA00023211"/>
    </source>
</evidence>
<evidence type="ECO:0000256" key="4">
    <source>
        <dbReference type="ARBA" id="ARBA00022801"/>
    </source>
</evidence>
<feature type="domain" description="Nudix hydrolase" evidence="7">
    <location>
        <begin position="36"/>
        <end position="173"/>
    </location>
</feature>
<keyword evidence="3" id="KW-0479">Metal-binding</keyword>
<dbReference type="Gene3D" id="3.90.79.10">
    <property type="entry name" value="Nucleoside Triphosphate Pyrophosphohydrolase"/>
    <property type="match status" value="1"/>
</dbReference>
<evidence type="ECO:0000313" key="8">
    <source>
        <dbReference type="EMBL" id="MDQ2090402.1"/>
    </source>
</evidence>
<name>A0AAE3WCW7_9RHOB</name>
<evidence type="ECO:0000313" key="9">
    <source>
        <dbReference type="Proteomes" id="UP001226762"/>
    </source>
</evidence>
<dbReference type="GO" id="GO:0010945">
    <property type="term" value="F:coenzyme A diphosphatase activity"/>
    <property type="evidence" value="ECO:0007669"/>
    <property type="project" value="InterPro"/>
</dbReference>
<evidence type="ECO:0000256" key="2">
    <source>
        <dbReference type="ARBA" id="ARBA00001946"/>
    </source>
</evidence>
<dbReference type="GO" id="GO:0046872">
    <property type="term" value="F:metal ion binding"/>
    <property type="evidence" value="ECO:0007669"/>
    <property type="project" value="UniProtKB-KW"/>
</dbReference>
<dbReference type="InterPro" id="IPR045121">
    <property type="entry name" value="CoAse"/>
</dbReference>
<protein>
    <submittedName>
        <fullName evidence="8">CoA pyrophosphatase</fullName>
    </submittedName>
</protein>
<dbReference type="EMBL" id="JANHAX010000003">
    <property type="protein sequence ID" value="MDQ2090402.1"/>
    <property type="molecule type" value="Genomic_DNA"/>
</dbReference>
<keyword evidence="5" id="KW-0460">Magnesium</keyword>
<evidence type="ECO:0000259" key="7">
    <source>
        <dbReference type="PROSITE" id="PS51462"/>
    </source>
</evidence>